<reference evidence="2" key="1">
    <citation type="journal article" date="2023" name="Nat. Plants">
        <title>Single-cell RNA sequencing provides a high-resolution roadmap for understanding the multicellular compartmentation of specialized metabolism.</title>
        <authorList>
            <person name="Sun S."/>
            <person name="Shen X."/>
            <person name="Li Y."/>
            <person name="Li Y."/>
            <person name="Wang S."/>
            <person name="Li R."/>
            <person name="Zhang H."/>
            <person name="Shen G."/>
            <person name="Guo B."/>
            <person name="Wei J."/>
            <person name="Xu J."/>
            <person name="St-Pierre B."/>
            <person name="Chen S."/>
            <person name="Sun C."/>
        </authorList>
    </citation>
    <scope>NUCLEOTIDE SEQUENCE [LARGE SCALE GENOMIC DNA]</scope>
</reference>
<accession>A0ACC0AM57</accession>
<comment type="caution">
    <text evidence="1">The sequence shown here is derived from an EMBL/GenBank/DDBJ whole genome shotgun (WGS) entry which is preliminary data.</text>
</comment>
<organism evidence="1 2">
    <name type="scientific">Catharanthus roseus</name>
    <name type="common">Madagascar periwinkle</name>
    <name type="synonym">Vinca rosea</name>
    <dbReference type="NCBI Taxonomy" id="4058"/>
    <lineage>
        <taxon>Eukaryota</taxon>
        <taxon>Viridiplantae</taxon>
        <taxon>Streptophyta</taxon>
        <taxon>Embryophyta</taxon>
        <taxon>Tracheophyta</taxon>
        <taxon>Spermatophyta</taxon>
        <taxon>Magnoliopsida</taxon>
        <taxon>eudicotyledons</taxon>
        <taxon>Gunneridae</taxon>
        <taxon>Pentapetalae</taxon>
        <taxon>asterids</taxon>
        <taxon>lamiids</taxon>
        <taxon>Gentianales</taxon>
        <taxon>Apocynaceae</taxon>
        <taxon>Rauvolfioideae</taxon>
        <taxon>Vinceae</taxon>
        <taxon>Catharanthinae</taxon>
        <taxon>Catharanthus</taxon>
    </lineage>
</organism>
<proteinExistence type="predicted"/>
<name>A0ACC0AM57_CATRO</name>
<dbReference type="Proteomes" id="UP001060085">
    <property type="component" value="Linkage Group LG05"/>
</dbReference>
<keyword evidence="2" id="KW-1185">Reference proteome</keyword>
<evidence type="ECO:0000313" key="2">
    <source>
        <dbReference type="Proteomes" id="UP001060085"/>
    </source>
</evidence>
<dbReference type="EMBL" id="CM044705">
    <property type="protein sequence ID" value="KAI5661960.1"/>
    <property type="molecule type" value="Genomic_DNA"/>
</dbReference>
<evidence type="ECO:0000313" key="1">
    <source>
        <dbReference type="EMBL" id="KAI5661960.1"/>
    </source>
</evidence>
<sequence>MFWEQIMKYWESPKYKAFCEWNKRNKNERRGRGERKAGKDTCGSISFTEHQLKRLRTDTKKKIRSFLGFLIRVKSTLLFKADRKERGRQGLRYDVSKIQNFQVHGWMCDRSDRWGLVDASGFNREVLQEQILGGAPQVEEAATTCASMSDDLRLIANVSGGLNCGLLYGAGSKAAHVRVESSRTAARLPPCYLEAEQRIMRWVEAADSSVCATFDEYVRQFAEQSHLPYTPMPPMIDIV</sequence>
<gene>
    <name evidence="1" type="ORF">M9H77_21283</name>
</gene>
<protein>
    <submittedName>
        <fullName evidence="1">Uncharacterized protein</fullName>
    </submittedName>
</protein>